<protein>
    <submittedName>
        <fullName evidence="1">Uncharacterized protein</fullName>
    </submittedName>
</protein>
<reference evidence="1" key="1">
    <citation type="submission" date="2019-08" db="EMBL/GenBank/DDBJ databases">
        <authorList>
            <person name="Kucharzyk K."/>
            <person name="Murdoch R.W."/>
            <person name="Higgins S."/>
            <person name="Loffler F."/>
        </authorList>
    </citation>
    <scope>NUCLEOTIDE SEQUENCE</scope>
</reference>
<name>A0A645C6C9_9ZZZZ</name>
<accession>A0A645C6C9</accession>
<dbReference type="EMBL" id="VSSQ01025275">
    <property type="protein sequence ID" value="MPM73310.1"/>
    <property type="molecule type" value="Genomic_DNA"/>
</dbReference>
<dbReference type="AlphaFoldDB" id="A0A645C6C9"/>
<comment type="caution">
    <text evidence="1">The sequence shown here is derived from an EMBL/GenBank/DDBJ whole genome shotgun (WGS) entry which is preliminary data.</text>
</comment>
<proteinExistence type="predicted"/>
<sequence>MEPNRLCGASCFGVVFSAICCANITMVDVIFLFSKCLNFNSETRTYNLPRFIAIASLNFKIEEFLSEKLLKKLPETQFSQQEMRAFQQ</sequence>
<organism evidence="1">
    <name type="scientific">bioreactor metagenome</name>
    <dbReference type="NCBI Taxonomy" id="1076179"/>
    <lineage>
        <taxon>unclassified sequences</taxon>
        <taxon>metagenomes</taxon>
        <taxon>ecological metagenomes</taxon>
    </lineage>
</organism>
<evidence type="ECO:0000313" key="1">
    <source>
        <dbReference type="EMBL" id="MPM73310.1"/>
    </source>
</evidence>
<gene>
    <name evidence="1" type="ORF">SDC9_120290</name>
</gene>